<evidence type="ECO:0008006" key="5">
    <source>
        <dbReference type="Google" id="ProtNLM"/>
    </source>
</evidence>
<accession>A0ABS4TE21</accession>
<dbReference type="Pfam" id="PF13576">
    <property type="entry name" value="Pentapeptide_3"/>
    <property type="match status" value="1"/>
</dbReference>
<evidence type="ECO:0000313" key="3">
    <source>
        <dbReference type="EMBL" id="MBP2322668.1"/>
    </source>
</evidence>
<reference evidence="3 4" key="1">
    <citation type="submission" date="2021-03" db="EMBL/GenBank/DDBJ databases">
        <title>Sequencing the genomes of 1000 actinobacteria strains.</title>
        <authorList>
            <person name="Klenk H.-P."/>
        </authorList>
    </citation>
    <scope>NUCLEOTIDE SEQUENCE [LARGE SCALE GENOMIC DNA]</scope>
    <source>
        <strain evidence="3 4">DSM 46670</strain>
    </source>
</reference>
<organism evidence="3 4">
    <name type="scientific">Kibdelosporangium banguiense</name>
    <dbReference type="NCBI Taxonomy" id="1365924"/>
    <lineage>
        <taxon>Bacteria</taxon>
        <taxon>Bacillati</taxon>
        <taxon>Actinomycetota</taxon>
        <taxon>Actinomycetes</taxon>
        <taxon>Pseudonocardiales</taxon>
        <taxon>Pseudonocardiaceae</taxon>
        <taxon>Kibdelosporangium</taxon>
    </lineage>
</organism>
<proteinExistence type="predicted"/>
<keyword evidence="2" id="KW-0812">Transmembrane</keyword>
<dbReference type="SUPFAM" id="SSF141571">
    <property type="entry name" value="Pentapeptide repeat-like"/>
    <property type="match status" value="1"/>
</dbReference>
<evidence type="ECO:0000256" key="2">
    <source>
        <dbReference type="SAM" id="Phobius"/>
    </source>
</evidence>
<gene>
    <name evidence="3" type="ORF">JOF56_003053</name>
</gene>
<evidence type="ECO:0000256" key="1">
    <source>
        <dbReference type="SAM" id="MobiDB-lite"/>
    </source>
</evidence>
<dbReference type="InterPro" id="IPR001646">
    <property type="entry name" value="5peptide_repeat"/>
</dbReference>
<dbReference type="RefSeq" id="WP_209638284.1">
    <property type="nucleotide sequence ID" value="NZ_JAGINW010000001.1"/>
</dbReference>
<comment type="caution">
    <text evidence="3">The sequence shown here is derived from an EMBL/GenBank/DDBJ whole genome shotgun (WGS) entry which is preliminary data.</text>
</comment>
<dbReference type="Proteomes" id="UP001519332">
    <property type="component" value="Unassembled WGS sequence"/>
</dbReference>
<dbReference type="Gene3D" id="2.160.20.80">
    <property type="entry name" value="E3 ubiquitin-protein ligase SopA"/>
    <property type="match status" value="1"/>
</dbReference>
<name>A0ABS4TE21_9PSEU</name>
<feature type="transmembrane region" description="Helical" evidence="2">
    <location>
        <begin position="38"/>
        <end position="60"/>
    </location>
</feature>
<dbReference type="EMBL" id="JAGINW010000001">
    <property type="protein sequence ID" value="MBP2322668.1"/>
    <property type="molecule type" value="Genomic_DNA"/>
</dbReference>
<protein>
    <recommendedName>
        <fullName evidence="5">Pentapeptide repeat-containing protein</fullName>
    </recommendedName>
</protein>
<sequence>MVLAGVGMVVAASWAAIGWLLAEADQGASDKRAELRMAAIRTGLGVGAGTGAALGLLLAARRQWLSERAQAHHEEVAVTAEFDATERRITDLYTKAIDQLGSERAPIRLGGLYALERLAQNHPGHRQTVVDVLCAYLRMPYVPPKAEGKTSVEETTLADAEASSGSATQGLDALHPAEEFQVRLTAERILTAHLRDFRDADAREKSSAEPRFWEGMFLDLRDATLVSWDWTGCRIDTANFTGARFTDGANFAHATFDRDVWFNQVQFDKYGHFYRVRFGRRVLFTQAYSRRLTFKEARFCGMTWLSEVSSDEPIELEDARALLDFDTGWGSERQWPPGWTVSNEDGDLDPNQSGRWGLLVFQDVSLDPGEISGPPDALHGCDPATNYMSSGSTTGTTYSAPREA</sequence>
<feature type="compositionally biased region" description="Low complexity" evidence="1">
    <location>
        <begin position="389"/>
        <end position="404"/>
    </location>
</feature>
<keyword evidence="2" id="KW-1133">Transmembrane helix</keyword>
<evidence type="ECO:0000313" key="4">
    <source>
        <dbReference type="Proteomes" id="UP001519332"/>
    </source>
</evidence>
<keyword evidence="4" id="KW-1185">Reference proteome</keyword>
<keyword evidence="2" id="KW-0472">Membrane</keyword>
<feature type="region of interest" description="Disordered" evidence="1">
    <location>
        <begin position="371"/>
        <end position="404"/>
    </location>
</feature>